<keyword evidence="7" id="KW-0676">Redox-active center</keyword>
<dbReference type="Proteomes" id="UP001359485">
    <property type="component" value="Unassembled WGS sequence"/>
</dbReference>
<dbReference type="SUPFAM" id="SSF51905">
    <property type="entry name" value="FAD/NAD(P)-binding domain"/>
    <property type="match status" value="1"/>
</dbReference>
<reference evidence="10 11" key="1">
    <citation type="submission" date="2023-09" db="EMBL/GenBank/DDBJ databases">
        <title>Genomes of two closely related lineages of the louse Polyplax serrata with different host specificities.</title>
        <authorList>
            <person name="Martinu J."/>
            <person name="Tarabai H."/>
            <person name="Stefka J."/>
            <person name="Hypsa V."/>
        </authorList>
    </citation>
    <scope>NUCLEOTIDE SEQUENCE [LARGE SCALE GENOMIC DNA]</scope>
    <source>
        <strain evidence="10">98ZLc_SE</strain>
    </source>
</reference>
<evidence type="ECO:0000256" key="1">
    <source>
        <dbReference type="ARBA" id="ARBA00001974"/>
    </source>
</evidence>
<organism evidence="10 11">
    <name type="scientific">Polyplax serrata</name>
    <name type="common">Common mouse louse</name>
    <dbReference type="NCBI Taxonomy" id="468196"/>
    <lineage>
        <taxon>Eukaryota</taxon>
        <taxon>Metazoa</taxon>
        <taxon>Ecdysozoa</taxon>
        <taxon>Arthropoda</taxon>
        <taxon>Hexapoda</taxon>
        <taxon>Insecta</taxon>
        <taxon>Pterygota</taxon>
        <taxon>Neoptera</taxon>
        <taxon>Paraneoptera</taxon>
        <taxon>Psocodea</taxon>
        <taxon>Troctomorpha</taxon>
        <taxon>Phthiraptera</taxon>
        <taxon>Anoplura</taxon>
        <taxon>Polyplacidae</taxon>
        <taxon>Polyplax</taxon>
    </lineage>
</organism>
<dbReference type="InterPro" id="IPR023753">
    <property type="entry name" value="FAD/NAD-binding_dom"/>
</dbReference>
<evidence type="ECO:0000313" key="11">
    <source>
        <dbReference type="Proteomes" id="UP001359485"/>
    </source>
</evidence>
<dbReference type="Pfam" id="PF07992">
    <property type="entry name" value="Pyr_redox_2"/>
    <property type="match status" value="1"/>
</dbReference>
<keyword evidence="3" id="KW-0285">Flavoprotein</keyword>
<proteinExistence type="inferred from homology"/>
<name>A0ABR1B367_POLSC</name>
<sequence length="593" mass="66103">MLSFGIRFGEGFDRNTILKLMDSIPMSYEYDFLVLGASPGGIACAREARLANKKVAIVRWTTYSAAEDEGFNEDLEKMYDVLHNDYNLLDSTNSQSKLPFPRERRQSSFSMNVSKTTISFKGSESGKPAKKGVWYRKVRQSRLDLNNELYRRSKEGRKLMLKAAACQKSLSEASKYGWRINTSFDRVTMNWKKFSDFVMDFMMRENWALMDTLVKEGVDIIEGKPSLVNNHTVKIQPLEGKEFDVTGEILCAAPLTYYILPESVPGAGEFGITCDDFLRLCESPGKTLIVGATPEGLECAGILACLNIPVFLVSRSEPLKGYDRGMTELVLDNLKSNGVIFMEKTTLVSIKLVRRGRLSAIFSKAATEDGELTDVKDDEFDTVVFAVGKRASLKHLNLSEIGVEINPDDGKILTGSNDMTAVQNIYAVGEAVFSRPRGNEIFEVTGKLLGKRLFFDKTETMDYTMLPYVLITPIEYAFIGISEDGALHRFGADCIDVLQATFTPIELEISKKKPQCLMKVIVFRPKNQVIGLHVFGPEAGEIIQGFAGHMKLGITAEQLETIVCVSGTKAQELIKLKKPKVSEEQDSIYPPTV</sequence>
<evidence type="ECO:0000313" key="10">
    <source>
        <dbReference type="EMBL" id="KAK6633949.1"/>
    </source>
</evidence>
<dbReference type="InterPro" id="IPR046952">
    <property type="entry name" value="GSHR/TRXR-like"/>
</dbReference>
<feature type="domain" description="FAD/NAD(P)-binding" evidence="9">
    <location>
        <begin position="213"/>
        <end position="434"/>
    </location>
</feature>
<evidence type="ECO:0000256" key="3">
    <source>
        <dbReference type="ARBA" id="ARBA00022630"/>
    </source>
</evidence>
<evidence type="ECO:0000256" key="4">
    <source>
        <dbReference type="ARBA" id="ARBA00022827"/>
    </source>
</evidence>
<gene>
    <name evidence="10" type="ORF">RUM44_004556</name>
</gene>
<dbReference type="Pfam" id="PF02852">
    <property type="entry name" value="Pyr_redox_dim"/>
    <property type="match status" value="1"/>
</dbReference>
<dbReference type="InterPro" id="IPR004099">
    <property type="entry name" value="Pyr_nucl-diS_OxRdtase_dimer"/>
</dbReference>
<dbReference type="Gene3D" id="3.50.50.60">
    <property type="entry name" value="FAD/NAD(P)-binding domain"/>
    <property type="match status" value="2"/>
</dbReference>
<keyword evidence="6" id="KW-1015">Disulfide bond</keyword>
<dbReference type="InterPro" id="IPR016156">
    <property type="entry name" value="FAD/NAD-linked_Rdtase_dimer_sf"/>
</dbReference>
<evidence type="ECO:0000256" key="5">
    <source>
        <dbReference type="ARBA" id="ARBA00023002"/>
    </source>
</evidence>
<evidence type="ECO:0000259" key="9">
    <source>
        <dbReference type="Pfam" id="PF07992"/>
    </source>
</evidence>
<keyword evidence="11" id="KW-1185">Reference proteome</keyword>
<evidence type="ECO:0000256" key="7">
    <source>
        <dbReference type="ARBA" id="ARBA00023284"/>
    </source>
</evidence>
<evidence type="ECO:0000259" key="8">
    <source>
        <dbReference type="Pfam" id="PF02852"/>
    </source>
</evidence>
<dbReference type="PRINTS" id="PR00411">
    <property type="entry name" value="PNDRDTASEI"/>
</dbReference>
<comment type="cofactor">
    <cofactor evidence="1">
        <name>FAD</name>
        <dbReference type="ChEBI" id="CHEBI:57692"/>
    </cofactor>
</comment>
<comment type="similarity">
    <text evidence="2">Belongs to the class-I pyridine nucleotide-disulfide oxidoreductase family.</text>
</comment>
<feature type="domain" description="Pyridine nucleotide-disulphide oxidoreductase dimerisation" evidence="8">
    <location>
        <begin position="467"/>
        <end position="565"/>
    </location>
</feature>
<dbReference type="PANTHER" id="PTHR42737:SF7">
    <property type="entry name" value="THIOREDOXIN-DISULFIDE REDUCTASE"/>
    <property type="match status" value="1"/>
</dbReference>
<dbReference type="PANTHER" id="PTHR42737">
    <property type="entry name" value="GLUTATHIONE REDUCTASE"/>
    <property type="match status" value="1"/>
</dbReference>
<dbReference type="EMBL" id="JAWJWF010000004">
    <property type="protein sequence ID" value="KAK6633949.1"/>
    <property type="molecule type" value="Genomic_DNA"/>
</dbReference>
<dbReference type="SUPFAM" id="SSF55424">
    <property type="entry name" value="FAD/NAD-linked reductases, dimerisation (C-terminal) domain"/>
    <property type="match status" value="1"/>
</dbReference>
<comment type="caution">
    <text evidence="10">The sequence shown here is derived from an EMBL/GenBank/DDBJ whole genome shotgun (WGS) entry which is preliminary data.</text>
</comment>
<dbReference type="PRINTS" id="PR00368">
    <property type="entry name" value="FADPNR"/>
</dbReference>
<keyword evidence="4" id="KW-0274">FAD</keyword>
<evidence type="ECO:0000256" key="2">
    <source>
        <dbReference type="ARBA" id="ARBA00007532"/>
    </source>
</evidence>
<dbReference type="InterPro" id="IPR036188">
    <property type="entry name" value="FAD/NAD-bd_sf"/>
</dbReference>
<keyword evidence="5" id="KW-0560">Oxidoreductase</keyword>
<accession>A0ABR1B367</accession>
<evidence type="ECO:0000256" key="6">
    <source>
        <dbReference type="ARBA" id="ARBA00023157"/>
    </source>
</evidence>
<protein>
    <submittedName>
        <fullName evidence="10">Uncharacterized protein</fullName>
    </submittedName>
</protein>